<feature type="domain" description="Putative restriction endonuclease" evidence="1">
    <location>
        <begin position="17"/>
        <end position="188"/>
    </location>
</feature>
<dbReference type="EMBL" id="CP073041">
    <property type="protein sequence ID" value="UXE60697.1"/>
    <property type="molecule type" value="Genomic_DNA"/>
</dbReference>
<name>A0A977KVK2_9CYAN</name>
<organism evidence="2">
    <name type="scientific">Woronichinia naegeliana WA131</name>
    <dbReference type="NCBI Taxonomy" id="2824559"/>
    <lineage>
        <taxon>Bacteria</taxon>
        <taxon>Bacillati</taxon>
        <taxon>Cyanobacteriota</taxon>
        <taxon>Cyanophyceae</taxon>
        <taxon>Synechococcales</taxon>
        <taxon>Coelosphaeriaceae</taxon>
        <taxon>Woronichinia</taxon>
    </lineage>
</organism>
<proteinExistence type="predicted"/>
<evidence type="ECO:0000313" key="2">
    <source>
        <dbReference type="EMBL" id="UXE60697.1"/>
    </source>
</evidence>
<keyword evidence="2" id="KW-0255">Endonuclease</keyword>
<dbReference type="SUPFAM" id="SSF52980">
    <property type="entry name" value="Restriction endonuclease-like"/>
    <property type="match status" value="1"/>
</dbReference>
<protein>
    <submittedName>
        <fullName evidence="2">Uma2 family endonuclease</fullName>
    </submittedName>
</protein>
<dbReference type="PANTHER" id="PTHR34107">
    <property type="entry name" value="SLL0198 PROTEIN-RELATED"/>
    <property type="match status" value="1"/>
</dbReference>
<sequence>MTAYTINLDPILKLNKEQFYELCAANPDLKLERNANGELVIMSPTGGETSAWNADINLDLGMWNRQQRSGKVFDSSGGFSLPQGSERSPDAAWIPLEKWNALSPEQRKKFLPLCPDFAIELLSPTDSWIKGLAKMQEYQDNGCRLGWLIDPESKRVAIYRLGQTPEILNAPASLSGEEVLQGFVLNLEPIWSAS</sequence>
<dbReference type="KEGG" id="wna:KA717_35190"/>
<dbReference type="CDD" id="cd06260">
    <property type="entry name" value="DUF820-like"/>
    <property type="match status" value="1"/>
</dbReference>
<dbReference type="PANTHER" id="PTHR34107:SF1">
    <property type="entry name" value="SLL0198 PROTEIN"/>
    <property type="match status" value="1"/>
</dbReference>
<keyword evidence="2" id="KW-0540">Nuclease</keyword>
<evidence type="ECO:0000259" key="1">
    <source>
        <dbReference type="Pfam" id="PF05685"/>
    </source>
</evidence>
<dbReference type="InterPro" id="IPR008538">
    <property type="entry name" value="Uma2"/>
</dbReference>
<dbReference type="InterPro" id="IPR011335">
    <property type="entry name" value="Restrct_endonuc-II-like"/>
</dbReference>
<dbReference type="GO" id="GO:0004519">
    <property type="term" value="F:endonuclease activity"/>
    <property type="evidence" value="ECO:0007669"/>
    <property type="project" value="UniProtKB-KW"/>
</dbReference>
<dbReference type="Gene3D" id="3.90.1570.10">
    <property type="entry name" value="tt1808, chain A"/>
    <property type="match status" value="1"/>
</dbReference>
<keyword evidence="2" id="KW-0378">Hydrolase</keyword>
<gene>
    <name evidence="2" type="ORF">KA717_35190</name>
</gene>
<dbReference type="Pfam" id="PF05685">
    <property type="entry name" value="Uma2"/>
    <property type="match status" value="1"/>
</dbReference>
<dbReference type="Proteomes" id="UP001065613">
    <property type="component" value="Chromosome"/>
</dbReference>
<reference evidence="2" key="1">
    <citation type="submission" date="2021-04" db="EMBL/GenBank/DDBJ databases">
        <title>Genome sequence of Woronichinia naegeliana from Washington state freshwater lake bloom.</title>
        <authorList>
            <person name="Dreher T.W."/>
        </authorList>
    </citation>
    <scope>NUCLEOTIDE SEQUENCE</scope>
    <source>
        <strain evidence="2">WA131</strain>
    </source>
</reference>
<dbReference type="InterPro" id="IPR012296">
    <property type="entry name" value="Nuclease_put_TT1808"/>
</dbReference>
<accession>A0A977KVK2</accession>
<dbReference type="AlphaFoldDB" id="A0A977KVK2"/>